<feature type="transmembrane region" description="Helical" evidence="1">
    <location>
        <begin position="80"/>
        <end position="102"/>
    </location>
</feature>
<reference evidence="2 3" key="1">
    <citation type="submission" date="2017-10" db="EMBL/GenBank/DDBJ databases">
        <title>Draft genome of Longibacter Salinarum.</title>
        <authorList>
            <person name="Goh K.M."/>
            <person name="Shamsir M.S."/>
            <person name="Lim S.W."/>
        </authorList>
    </citation>
    <scope>NUCLEOTIDE SEQUENCE [LARGE SCALE GENOMIC DNA]</scope>
    <source>
        <strain evidence="2 3">KCTC 52045</strain>
    </source>
</reference>
<dbReference type="EMBL" id="PDEQ01000006">
    <property type="protein sequence ID" value="PEN12709.1"/>
    <property type="molecule type" value="Genomic_DNA"/>
</dbReference>
<evidence type="ECO:0000313" key="3">
    <source>
        <dbReference type="Proteomes" id="UP000220102"/>
    </source>
</evidence>
<keyword evidence="1" id="KW-1133">Transmembrane helix</keyword>
<keyword evidence="3" id="KW-1185">Reference proteome</keyword>
<comment type="caution">
    <text evidence="2">The sequence shown here is derived from an EMBL/GenBank/DDBJ whole genome shotgun (WGS) entry which is preliminary data.</text>
</comment>
<feature type="transmembrane region" description="Helical" evidence="1">
    <location>
        <begin position="123"/>
        <end position="145"/>
    </location>
</feature>
<dbReference type="Proteomes" id="UP000220102">
    <property type="component" value="Unassembled WGS sequence"/>
</dbReference>
<protein>
    <submittedName>
        <fullName evidence="2">Uncharacterized protein</fullName>
    </submittedName>
</protein>
<keyword evidence="1" id="KW-0472">Membrane</keyword>
<gene>
    <name evidence="2" type="ORF">CRI94_11820</name>
</gene>
<feature type="transmembrane region" description="Helical" evidence="1">
    <location>
        <begin position="47"/>
        <end position="68"/>
    </location>
</feature>
<feature type="transmembrane region" description="Helical" evidence="1">
    <location>
        <begin position="157"/>
        <end position="177"/>
    </location>
</feature>
<sequence>MYSRTSESIVSPFEYLLPLTSVLVGLAIADLATSLHRLLEARRRVQWDWLPLLAALLALLAVLDLWWGFYGYTGRSEWEFAQFLPIFVQLVILFLLCASALPDEVPSDDGLDLHVFYQSNGSYFWFLYAAYIFSILAQDAFTYAASGLPEQMSTVSVLAGSIPNLLLIALFVGLALVHRRWLHMVAVPGLIVYQIVEWSGRVL</sequence>
<proteinExistence type="predicted"/>
<name>A0A2A8CVC6_9BACT</name>
<keyword evidence="1" id="KW-0812">Transmembrane</keyword>
<feature type="transmembrane region" description="Helical" evidence="1">
    <location>
        <begin position="15"/>
        <end position="35"/>
    </location>
</feature>
<accession>A0A2A8CVC6</accession>
<organism evidence="2 3">
    <name type="scientific">Longibacter salinarum</name>
    <dbReference type="NCBI Taxonomy" id="1850348"/>
    <lineage>
        <taxon>Bacteria</taxon>
        <taxon>Pseudomonadati</taxon>
        <taxon>Rhodothermota</taxon>
        <taxon>Rhodothermia</taxon>
        <taxon>Rhodothermales</taxon>
        <taxon>Salisaetaceae</taxon>
        <taxon>Longibacter</taxon>
    </lineage>
</organism>
<dbReference type="AlphaFoldDB" id="A0A2A8CVC6"/>
<evidence type="ECO:0000256" key="1">
    <source>
        <dbReference type="SAM" id="Phobius"/>
    </source>
</evidence>
<evidence type="ECO:0000313" key="2">
    <source>
        <dbReference type="EMBL" id="PEN12709.1"/>
    </source>
</evidence>